<dbReference type="PANTHER" id="PTHR46797">
    <property type="entry name" value="HTH-TYPE TRANSCRIPTIONAL REGULATOR"/>
    <property type="match status" value="1"/>
</dbReference>
<organism evidence="4 5">
    <name type="scientific">Xylanibacter ruminicola</name>
    <name type="common">Prevotella ruminicola</name>
    <dbReference type="NCBI Taxonomy" id="839"/>
    <lineage>
        <taxon>Bacteria</taxon>
        <taxon>Pseudomonadati</taxon>
        <taxon>Bacteroidota</taxon>
        <taxon>Bacteroidia</taxon>
        <taxon>Bacteroidales</taxon>
        <taxon>Prevotellaceae</taxon>
        <taxon>Xylanibacter</taxon>
    </lineage>
</organism>
<dbReference type="InterPro" id="IPR011051">
    <property type="entry name" value="RmlC_Cupin_sf"/>
</dbReference>
<reference evidence="4 5" key="1">
    <citation type="submission" date="2016-11" db="EMBL/GenBank/DDBJ databases">
        <authorList>
            <person name="Jaros S."/>
            <person name="Januszkiewicz K."/>
            <person name="Wedrychowicz H."/>
        </authorList>
    </citation>
    <scope>NUCLEOTIDE SEQUENCE [LARGE SCALE GENOMIC DNA]</scope>
    <source>
        <strain evidence="4 5">BPI-34</strain>
    </source>
</reference>
<keyword evidence="1" id="KW-0238">DNA-binding</keyword>
<dbReference type="GeneID" id="31501750"/>
<evidence type="ECO:0000259" key="2">
    <source>
        <dbReference type="PROSITE" id="PS50943"/>
    </source>
</evidence>
<dbReference type="PROSITE" id="PS50943">
    <property type="entry name" value="HTH_CROC1"/>
    <property type="match status" value="1"/>
</dbReference>
<dbReference type="SMART" id="SM00530">
    <property type="entry name" value="HTH_XRE"/>
    <property type="match status" value="1"/>
</dbReference>
<dbReference type="OrthoDB" id="9805356at2"/>
<name>A0A1M7IW36_XYLRU</name>
<sequence length="187" mass="21022">MDEQLKQIGERLRGLRDVLDIPVSEMAETIGIDSEKYEKIEKGELDITISNLMKIAHKYGVSAEELMFAEAPHMKSYFVVRKGQGMSVERTKAYKYQSLVSGFVNHQADVFIVTVEPKPGARTIYKNTHPGQEFNMVLEGKMELFIGGKTIILDEGDSIYFDSSKPHGMLAVGDKPVKFLAFTVEKN</sequence>
<feature type="domain" description="HTH cro/C1-type" evidence="2">
    <location>
        <begin position="12"/>
        <end position="66"/>
    </location>
</feature>
<dbReference type="InterPro" id="IPR014710">
    <property type="entry name" value="RmlC-like_jellyroll"/>
</dbReference>
<dbReference type="GO" id="GO:0005829">
    <property type="term" value="C:cytosol"/>
    <property type="evidence" value="ECO:0007669"/>
    <property type="project" value="TreeGrafter"/>
</dbReference>
<dbReference type="CDD" id="cd00093">
    <property type="entry name" value="HTH_XRE"/>
    <property type="match status" value="1"/>
</dbReference>
<dbReference type="InterPro" id="IPR001387">
    <property type="entry name" value="Cro/C1-type_HTH"/>
</dbReference>
<dbReference type="SUPFAM" id="SSF51182">
    <property type="entry name" value="RmlC-like cupins"/>
    <property type="match status" value="1"/>
</dbReference>
<proteinExistence type="predicted"/>
<dbReference type="Gene3D" id="1.10.260.40">
    <property type="entry name" value="lambda repressor-like DNA-binding domains"/>
    <property type="match status" value="1"/>
</dbReference>
<dbReference type="Proteomes" id="UP000887097">
    <property type="component" value="Unassembled WGS sequence"/>
</dbReference>
<dbReference type="Proteomes" id="UP000184280">
    <property type="component" value="Unassembled WGS sequence"/>
</dbReference>
<dbReference type="OMA" id="PHWFGNP"/>
<dbReference type="EMBL" id="FRCJ01000003">
    <property type="protein sequence ID" value="SHM44833.1"/>
    <property type="molecule type" value="Genomic_DNA"/>
</dbReference>
<dbReference type="InterPro" id="IPR013096">
    <property type="entry name" value="Cupin_2"/>
</dbReference>
<dbReference type="InterPro" id="IPR010982">
    <property type="entry name" value="Lambda_DNA-bd_dom_sf"/>
</dbReference>
<dbReference type="SUPFAM" id="SSF47413">
    <property type="entry name" value="lambda repressor-like DNA-binding domains"/>
    <property type="match status" value="1"/>
</dbReference>
<evidence type="ECO:0000313" key="3">
    <source>
        <dbReference type="EMBL" id="GJG34617.1"/>
    </source>
</evidence>
<reference evidence="3" key="2">
    <citation type="submission" date="2021-08" db="EMBL/GenBank/DDBJ databases">
        <title>Prevotella lacticifex sp. nov., isolated from rumen of cow.</title>
        <authorList>
            <person name="Shinkai T."/>
            <person name="Ikeyama N."/>
            <person name="Kumagai M."/>
            <person name="Ohmori H."/>
            <person name="Sakamoto M."/>
            <person name="Ohkuma M."/>
            <person name="Mitsumori M."/>
        </authorList>
    </citation>
    <scope>NUCLEOTIDE SEQUENCE</scope>
    <source>
        <strain evidence="3">JCM 8259</strain>
    </source>
</reference>
<evidence type="ECO:0000313" key="5">
    <source>
        <dbReference type="Proteomes" id="UP000184280"/>
    </source>
</evidence>
<dbReference type="CDD" id="cd02209">
    <property type="entry name" value="cupin_XRE_C"/>
    <property type="match status" value="1"/>
</dbReference>
<protein>
    <submittedName>
        <fullName evidence="3 4">Transcriptional regulator</fullName>
    </submittedName>
</protein>
<evidence type="ECO:0000313" key="4">
    <source>
        <dbReference type="EMBL" id="SHM44833.1"/>
    </source>
</evidence>
<dbReference type="Gene3D" id="2.60.120.10">
    <property type="entry name" value="Jelly Rolls"/>
    <property type="match status" value="1"/>
</dbReference>
<dbReference type="Pfam" id="PF12844">
    <property type="entry name" value="HTH_19"/>
    <property type="match status" value="1"/>
</dbReference>
<dbReference type="EMBL" id="BPTT01000001">
    <property type="protein sequence ID" value="GJG34617.1"/>
    <property type="molecule type" value="Genomic_DNA"/>
</dbReference>
<dbReference type="GO" id="GO:0003700">
    <property type="term" value="F:DNA-binding transcription factor activity"/>
    <property type="evidence" value="ECO:0007669"/>
    <property type="project" value="TreeGrafter"/>
</dbReference>
<gene>
    <name evidence="3" type="ORF">PRMUPPPA20_27260</name>
    <name evidence="4" type="ORF">SAMN04488494_1999</name>
</gene>
<dbReference type="RefSeq" id="WP_013064828.1">
    <property type="nucleotide sequence ID" value="NZ_BPTT01000001.1"/>
</dbReference>
<dbReference type="InterPro" id="IPR050807">
    <property type="entry name" value="TransReg_Diox_bact_type"/>
</dbReference>
<dbReference type="PANTHER" id="PTHR46797:SF19">
    <property type="entry name" value="BLL2473 PROTEIN"/>
    <property type="match status" value="1"/>
</dbReference>
<dbReference type="AlphaFoldDB" id="A0A1M7IW36"/>
<dbReference type="GO" id="GO:0003677">
    <property type="term" value="F:DNA binding"/>
    <property type="evidence" value="ECO:0007669"/>
    <property type="project" value="UniProtKB-KW"/>
</dbReference>
<accession>A0A1M7IW36</accession>
<evidence type="ECO:0000256" key="1">
    <source>
        <dbReference type="ARBA" id="ARBA00023125"/>
    </source>
</evidence>
<dbReference type="Pfam" id="PF07883">
    <property type="entry name" value="Cupin_2"/>
    <property type="match status" value="1"/>
</dbReference>